<name>A0A4U0SJF2_9ACTN</name>
<reference evidence="1 2" key="1">
    <citation type="submission" date="2019-04" db="EMBL/GenBank/DDBJ databases">
        <title>Streptomyces oryziradicis sp. nov., a novel actinomycete isolated from rhizosphere soil of rice (Oryza sativa L.).</title>
        <authorList>
            <person name="Li C."/>
        </authorList>
    </citation>
    <scope>NUCLEOTIDE SEQUENCE [LARGE SCALE GENOMIC DNA]</scope>
    <source>
        <strain evidence="1 2">NEAU-C40</strain>
    </source>
</reference>
<sequence length="88" mass="9374">MDSAGIYRSWTTAVAVRWTGGNLPELRAAVGRGIAVSQAPDLTSVLLLIFLGRGAVAQVAVGQWIVRSSDFVQILDPGDFSTAWELLS</sequence>
<gene>
    <name evidence="1" type="ORF">FCI23_23215</name>
</gene>
<dbReference type="RefSeq" id="WP_136725870.1">
    <property type="nucleotide sequence ID" value="NZ_SUMC01000023.1"/>
</dbReference>
<dbReference type="EMBL" id="SUMC01000023">
    <property type="protein sequence ID" value="TKA09263.1"/>
    <property type="molecule type" value="Genomic_DNA"/>
</dbReference>
<dbReference type="AlphaFoldDB" id="A0A4U0SJF2"/>
<keyword evidence="2" id="KW-1185">Reference proteome</keyword>
<organism evidence="1 2">
    <name type="scientific">Actinacidiphila oryziradicis</name>
    <dbReference type="NCBI Taxonomy" id="2571141"/>
    <lineage>
        <taxon>Bacteria</taxon>
        <taxon>Bacillati</taxon>
        <taxon>Actinomycetota</taxon>
        <taxon>Actinomycetes</taxon>
        <taxon>Kitasatosporales</taxon>
        <taxon>Streptomycetaceae</taxon>
        <taxon>Actinacidiphila</taxon>
    </lineage>
</organism>
<evidence type="ECO:0000313" key="2">
    <source>
        <dbReference type="Proteomes" id="UP000305778"/>
    </source>
</evidence>
<protein>
    <submittedName>
        <fullName evidence="1">Uncharacterized protein</fullName>
    </submittedName>
</protein>
<evidence type="ECO:0000313" key="1">
    <source>
        <dbReference type="EMBL" id="TKA09263.1"/>
    </source>
</evidence>
<comment type="caution">
    <text evidence="1">The sequence shown here is derived from an EMBL/GenBank/DDBJ whole genome shotgun (WGS) entry which is preliminary data.</text>
</comment>
<proteinExistence type="predicted"/>
<accession>A0A4U0SJF2</accession>
<dbReference type="Proteomes" id="UP000305778">
    <property type="component" value="Unassembled WGS sequence"/>
</dbReference>